<accession>A0A194X9Y5</accession>
<protein>
    <submittedName>
        <fullName evidence="1">Uncharacterized protein</fullName>
    </submittedName>
</protein>
<dbReference type="AlphaFoldDB" id="A0A194X9Y5"/>
<proteinExistence type="predicted"/>
<dbReference type="RefSeq" id="XP_018071299.1">
    <property type="nucleotide sequence ID" value="XM_018214988.1"/>
</dbReference>
<reference evidence="1 2" key="1">
    <citation type="submission" date="2015-10" db="EMBL/GenBank/DDBJ databases">
        <title>Full genome of DAOMC 229536 Phialocephala scopiformis, a fungal endophyte of spruce producing the potent anti-insectan compound rugulosin.</title>
        <authorList>
            <consortium name="DOE Joint Genome Institute"/>
            <person name="Walker A.K."/>
            <person name="Frasz S.L."/>
            <person name="Seifert K.A."/>
            <person name="Miller J.D."/>
            <person name="Mondo S.J."/>
            <person name="Labutti K."/>
            <person name="Lipzen A."/>
            <person name="Dockter R."/>
            <person name="Kennedy M."/>
            <person name="Grigoriev I.V."/>
            <person name="Spatafora J.W."/>
        </authorList>
    </citation>
    <scope>NUCLEOTIDE SEQUENCE [LARGE SCALE GENOMIC DNA]</scope>
    <source>
        <strain evidence="1 2">CBS 120377</strain>
    </source>
</reference>
<dbReference type="EMBL" id="KQ947415">
    <property type="protein sequence ID" value="KUJ16944.1"/>
    <property type="molecule type" value="Genomic_DNA"/>
</dbReference>
<dbReference type="KEGG" id="psco:LY89DRAFT_684937"/>
<keyword evidence="2" id="KW-1185">Reference proteome</keyword>
<name>A0A194X9Y5_MOLSC</name>
<dbReference type="Proteomes" id="UP000070700">
    <property type="component" value="Unassembled WGS sequence"/>
</dbReference>
<gene>
    <name evidence="1" type="ORF">LY89DRAFT_684937</name>
</gene>
<sequence length="388" mass="43302">MVTSVEGDGEEEGEVYVGNTVTNQWLFESLREQKGEVRLETLLSYARYFGATCRSDYFYAVRGMWNPSSALLKELRESIKPDYKVPVEDVFTAATYASIVEAGDLNILCLVEDYSLREASGIEEKMNLPSWVPDWSITPIADPLAMNPRPEKGEERWTAGRSLPYSTPLAPIDGHLGVTGVEVSIITSTAEDNEIFGLLEFLSLLSSNPTQAEKIIESFWRTIIKDTYRDQPASESARRAFKGYLSARVYELGEETEGIEELLNEISVRDKSGTMPSWEEVSEVIEKEKGDREFKGVNEEERFFGESVRVACVGRTMFWTGGEEVGELGLGPLETNVGDRVWVLAGMDVPVVLRKVEEGWRFIGECFLGSLVEGIGGRRGEVKDAVLV</sequence>
<evidence type="ECO:0000313" key="2">
    <source>
        <dbReference type="Proteomes" id="UP000070700"/>
    </source>
</evidence>
<evidence type="ECO:0000313" key="1">
    <source>
        <dbReference type="EMBL" id="KUJ16944.1"/>
    </source>
</evidence>
<dbReference type="InterPro" id="IPR052895">
    <property type="entry name" value="HetReg/Transcr_Mod"/>
</dbReference>
<dbReference type="PANTHER" id="PTHR24148:SF73">
    <property type="entry name" value="HET DOMAIN PROTEIN (AFU_ORTHOLOGUE AFUA_8G01020)"/>
    <property type="match status" value="1"/>
</dbReference>
<dbReference type="InParanoid" id="A0A194X9Y5"/>
<dbReference type="OrthoDB" id="3548654at2759"/>
<dbReference type="GeneID" id="28824714"/>
<organism evidence="1 2">
    <name type="scientific">Mollisia scopiformis</name>
    <name type="common">Conifer needle endophyte fungus</name>
    <name type="synonym">Phialocephala scopiformis</name>
    <dbReference type="NCBI Taxonomy" id="149040"/>
    <lineage>
        <taxon>Eukaryota</taxon>
        <taxon>Fungi</taxon>
        <taxon>Dikarya</taxon>
        <taxon>Ascomycota</taxon>
        <taxon>Pezizomycotina</taxon>
        <taxon>Leotiomycetes</taxon>
        <taxon>Helotiales</taxon>
        <taxon>Mollisiaceae</taxon>
        <taxon>Mollisia</taxon>
    </lineage>
</organism>
<dbReference type="PANTHER" id="PTHR24148">
    <property type="entry name" value="ANKYRIN REPEAT DOMAIN-CONTAINING PROTEIN 39 HOMOLOG-RELATED"/>
    <property type="match status" value="1"/>
</dbReference>